<name>I2NW92_NEISI</name>
<proteinExistence type="predicted"/>
<dbReference type="AlphaFoldDB" id="I2NW92"/>
<dbReference type="Proteomes" id="UP000004473">
    <property type="component" value="Unassembled WGS sequence"/>
</dbReference>
<sequence length="56" mass="6347">MPARCKTAQIDCQAVDNKLKGRLKTYPSVFRRPFALSETAAMIPFSAEYRRADIVN</sequence>
<accession>I2NW92</accession>
<protein>
    <submittedName>
        <fullName evidence="1">Uncharacterized protein</fullName>
    </submittedName>
</protein>
<comment type="caution">
    <text evidence="1">The sequence shown here is derived from an EMBL/GenBank/DDBJ whole genome shotgun (WGS) entry which is preliminary data.</text>
</comment>
<gene>
    <name evidence="1" type="ORF">HMPREF1051_2256</name>
</gene>
<dbReference type="EMBL" id="AJMT01000022">
    <property type="protein sequence ID" value="EIG30103.1"/>
    <property type="molecule type" value="Genomic_DNA"/>
</dbReference>
<organism evidence="1 2">
    <name type="scientific">Neisseria sicca VK64</name>
    <dbReference type="NCBI Taxonomy" id="1095748"/>
    <lineage>
        <taxon>Bacteria</taxon>
        <taxon>Pseudomonadati</taxon>
        <taxon>Pseudomonadota</taxon>
        <taxon>Betaproteobacteria</taxon>
        <taxon>Neisseriales</taxon>
        <taxon>Neisseriaceae</taxon>
        <taxon>Neisseria</taxon>
    </lineage>
</organism>
<evidence type="ECO:0000313" key="1">
    <source>
        <dbReference type="EMBL" id="EIG30103.1"/>
    </source>
</evidence>
<reference evidence="1 2" key="1">
    <citation type="submission" date="2012-04" db="EMBL/GenBank/DDBJ databases">
        <authorList>
            <person name="Harkins D.M."/>
            <person name="Madupu R."/>
            <person name="Durkin A.S."/>
            <person name="Torralba M."/>
            <person name="Methe B."/>
            <person name="Sutton G.G."/>
            <person name="Nelson K.E."/>
        </authorList>
    </citation>
    <scope>NUCLEOTIDE SEQUENCE [LARGE SCALE GENOMIC DNA]</scope>
    <source>
        <strain evidence="1 2">VK64</strain>
    </source>
</reference>
<dbReference type="PATRIC" id="fig|1095748.3.peg.378"/>
<evidence type="ECO:0000313" key="2">
    <source>
        <dbReference type="Proteomes" id="UP000004473"/>
    </source>
</evidence>